<evidence type="ECO:0000313" key="4">
    <source>
        <dbReference type="Proteomes" id="UP000601990"/>
    </source>
</evidence>
<evidence type="ECO:0000259" key="2">
    <source>
        <dbReference type="PROSITE" id="PS50990"/>
    </source>
</evidence>
<keyword evidence="4" id="KW-1185">Reference proteome</keyword>
<dbReference type="CDD" id="cd02423">
    <property type="entry name" value="Peptidase_C39G"/>
    <property type="match status" value="1"/>
</dbReference>
<evidence type="ECO:0000256" key="1">
    <source>
        <dbReference type="SAM" id="SignalP"/>
    </source>
</evidence>
<dbReference type="RefSeq" id="WP_169197481.1">
    <property type="nucleotide sequence ID" value="NZ_WTVH02000009.1"/>
</dbReference>
<comment type="caution">
    <text evidence="3">The sequence shown here is derived from an EMBL/GenBank/DDBJ whole genome shotgun (WGS) entry which is preliminary data.</text>
</comment>
<reference evidence="3" key="1">
    <citation type="submission" date="2019-12" db="EMBL/GenBank/DDBJ databases">
        <title>Comparative genomics gives insights into the taxonomy of the Azoarcus-Aromatoleum group and reveals separate origins of nif in the plant-associated Azoarcus and non-plant-associated Aromatoleum sub-groups.</title>
        <authorList>
            <person name="Lafos M."/>
            <person name="Maluk M."/>
            <person name="Batista M."/>
            <person name="Junghare M."/>
            <person name="Carmona M."/>
            <person name="Faoro H."/>
            <person name="Cruz L.M."/>
            <person name="Battistoni F."/>
            <person name="De Souza E."/>
            <person name="Pedrosa F."/>
            <person name="Chen W.-M."/>
            <person name="Poole P.S."/>
            <person name="Dixon R.A."/>
            <person name="James E.K."/>
        </authorList>
    </citation>
    <scope>NUCLEOTIDE SEQUENCE</scope>
    <source>
        <strain evidence="3">U120</strain>
    </source>
</reference>
<proteinExistence type="predicted"/>
<sequence>MKIRPLVFIALLGASMCQSAAAQSDSARILGPSGSSYAVPVTSLKGARFVSTLRQQYDFSCGSAAVATLLTHHYDRKVDEVEVFRHMYERGDQAKIRREGFSMLDMKLYLDGSGFRAEGVRASLDQLSAARVPAIALIRENGYAHFVVVKGLRAKRVVIGDPAMGTRVLDRADFERFWTNGILLVINDQPERARFDRDEDWRVRPPAPIGQGIGGNATDVLLLRRGPMDF</sequence>
<feature type="signal peptide" evidence="1">
    <location>
        <begin position="1"/>
        <end position="20"/>
    </location>
</feature>
<dbReference type="PROSITE" id="PS50990">
    <property type="entry name" value="PEPTIDASE_C39"/>
    <property type="match status" value="1"/>
</dbReference>
<dbReference type="Pfam" id="PF03412">
    <property type="entry name" value="Peptidase_C39"/>
    <property type="match status" value="1"/>
</dbReference>
<keyword evidence="1" id="KW-0732">Signal</keyword>
<name>A0ABX1MVZ8_9RHOO</name>
<dbReference type="EMBL" id="WTVH01000002">
    <property type="protein sequence ID" value="NMF92164.1"/>
    <property type="molecule type" value="Genomic_DNA"/>
</dbReference>
<gene>
    <name evidence="3" type="ORF">GO608_02320</name>
</gene>
<organism evidence="3 4">
    <name type="scientific">Aromatoleum buckelii</name>
    <dbReference type="NCBI Taxonomy" id="200254"/>
    <lineage>
        <taxon>Bacteria</taxon>
        <taxon>Pseudomonadati</taxon>
        <taxon>Pseudomonadota</taxon>
        <taxon>Betaproteobacteria</taxon>
        <taxon>Rhodocyclales</taxon>
        <taxon>Rhodocyclaceae</taxon>
        <taxon>Aromatoleum</taxon>
    </lineage>
</organism>
<protein>
    <submittedName>
        <fullName evidence="3">Peptidase C39</fullName>
    </submittedName>
</protein>
<feature type="domain" description="Peptidase C39" evidence="2">
    <location>
        <begin position="55"/>
        <end position="185"/>
    </location>
</feature>
<evidence type="ECO:0000313" key="3">
    <source>
        <dbReference type="EMBL" id="NMF92164.1"/>
    </source>
</evidence>
<dbReference type="Gene3D" id="3.90.70.10">
    <property type="entry name" value="Cysteine proteinases"/>
    <property type="match status" value="1"/>
</dbReference>
<feature type="chain" id="PRO_5045303155" evidence="1">
    <location>
        <begin position="21"/>
        <end position="230"/>
    </location>
</feature>
<dbReference type="InterPro" id="IPR005074">
    <property type="entry name" value="Peptidase_C39"/>
</dbReference>
<dbReference type="Proteomes" id="UP000601990">
    <property type="component" value="Unassembled WGS sequence"/>
</dbReference>
<accession>A0ABX1MVZ8</accession>